<dbReference type="AlphaFoldDB" id="A0A0D1YRR2"/>
<protein>
    <submittedName>
        <fullName evidence="1">Uncharacterized protein</fullName>
    </submittedName>
</protein>
<gene>
    <name evidence="1" type="ORF">PV09_05523</name>
</gene>
<evidence type="ECO:0000313" key="2">
    <source>
        <dbReference type="Proteomes" id="UP000053259"/>
    </source>
</evidence>
<dbReference type="HOGENOM" id="CLU_2225241_0_0_1"/>
<evidence type="ECO:0000313" key="1">
    <source>
        <dbReference type="EMBL" id="KIW03312.1"/>
    </source>
</evidence>
<dbReference type="Proteomes" id="UP000053259">
    <property type="component" value="Unassembled WGS sequence"/>
</dbReference>
<dbReference type="InParanoid" id="A0A0D1YRR2"/>
<dbReference type="VEuPathDB" id="FungiDB:PV09_05523"/>
<name>A0A0D1YRR2_9PEZI</name>
<keyword evidence="2" id="KW-1185">Reference proteome</keyword>
<reference evidence="1 2" key="1">
    <citation type="submission" date="2015-01" db="EMBL/GenBank/DDBJ databases">
        <title>The Genome Sequence of Ochroconis gallopava CBS43764.</title>
        <authorList>
            <consortium name="The Broad Institute Genomics Platform"/>
            <person name="Cuomo C."/>
            <person name="de Hoog S."/>
            <person name="Gorbushina A."/>
            <person name="Stielow B."/>
            <person name="Teixiera M."/>
            <person name="Abouelleil A."/>
            <person name="Chapman S.B."/>
            <person name="Priest M."/>
            <person name="Young S.K."/>
            <person name="Wortman J."/>
            <person name="Nusbaum C."/>
            <person name="Birren B."/>
        </authorList>
    </citation>
    <scope>NUCLEOTIDE SEQUENCE [LARGE SCALE GENOMIC DNA]</scope>
    <source>
        <strain evidence="1 2">CBS 43764</strain>
    </source>
</reference>
<dbReference type="GeneID" id="27313496"/>
<organism evidence="1 2">
    <name type="scientific">Verruconis gallopava</name>
    <dbReference type="NCBI Taxonomy" id="253628"/>
    <lineage>
        <taxon>Eukaryota</taxon>
        <taxon>Fungi</taxon>
        <taxon>Dikarya</taxon>
        <taxon>Ascomycota</taxon>
        <taxon>Pezizomycotina</taxon>
        <taxon>Dothideomycetes</taxon>
        <taxon>Pleosporomycetidae</taxon>
        <taxon>Venturiales</taxon>
        <taxon>Sympoventuriaceae</taxon>
        <taxon>Verruconis</taxon>
    </lineage>
</organism>
<accession>A0A0D1YRR2</accession>
<dbReference type="EMBL" id="KN847545">
    <property type="protein sequence ID" value="KIW03312.1"/>
    <property type="molecule type" value="Genomic_DNA"/>
</dbReference>
<proteinExistence type="predicted"/>
<sequence length="106" mass="11876">MSRTKIHKPSLSCSFCLFDVASCFPKISCSCRRRYACRLPQSSMCSRRRFHYYISVQTMAPVFPSFAGYNRGKRGSQSGGLKCCLGWYECGRSRPSKTTQPGVPAA</sequence>
<dbReference type="RefSeq" id="XP_016213181.1">
    <property type="nucleotide sequence ID" value="XM_016359042.1"/>
</dbReference>